<dbReference type="Proteomes" id="UP000596742">
    <property type="component" value="Unassembled WGS sequence"/>
</dbReference>
<evidence type="ECO:0000313" key="2">
    <source>
        <dbReference type="Proteomes" id="UP000596742"/>
    </source>
</evidence>
<organism evidence="1 2">
    <name type="scientific">Mytilus galloprovincialis</name>
    <name type="common">Mediterranean mussel</name>
    <dbReference type="NCBI Taxonomy" id="29158"/>
    <lineage>
        <taxon>Eukaryota</taxon>
        <taxon>Metazoa</taxon>
        <taxon>Spiralia</taxon>
        <taxon>Lophotrochozoa</taxon>
        <taxon>Mollusca</taxon>
        <taxon>Bivalvia</taxon>
        <taxon>Autobranchia</taxon>
        <taxon>Pteriomorphia</taxon>
        <taxon>Mytilida</taxon>
        <taxon>Mytiloidea</taxon>
        <taxon>Mytilidae</taxon>
        <taxon>Mytilinae</taxon>
        <taxon>Mytilus</taxon>
    </lineage>
</organism>
<proteinExistence type="predicted"/>
<dbReference type="AlphaFoldDB" id="A0A8B6C635"/>
<sequence length="202" mass="23331">MEFSSDTQESNFSLELFDFLCKVIGSEKDVRSRRIFFKVLDHALQYSPKWRVVTSGSKSEGLDLPGSDLDIMYVNYVDTVYNTQSEIPSCLPYGLFLDLENTPPGYVNIKLNLNNRNGKQPTHIYSEKHIISNEHYKQLIQQMNIKNTSGDMLRIYSELHGPCSSTIRGSYDLLSTYKCQSWPIIAAEWITRSRNCQWPQQN</sequence>
<dbReference type="SUPFAM" id="SSF81301">
    <property type="entry name" value="Nucleotidyltransferase"/>
    <property type="match status" value="1"/>
</dbReference>
<comment type="caution">
    <text evidence="1">The sequence shown here is derived from an EMBL/GenBank/DDBJ whole genome shotgun (WGS) entry which is preliminary data.</text>
</comment>
<dbReference type="EMBL" id="UYJE01001184">
    <property type="protein sequence ID" value="VDH99861.1"/>
    <property type="molecule type" value="Genomic_DNA"/>
</dbReference>
<reference evidence="1" key="1">
    <citation type="submission" date="2018-11" db="EMBL/GenBank/DDBJ databases">
        <authorList>
            <person name="Alioto T."/>
            <person name="Alioto T."/>
        </authorList>
    </citation>
    <scope>NUCLEOTIDE SEQUENCE</scope>
</reference>
<keyword evidence="2" id="KW-1185">Reference proteome</keyword>
<dbReference type="InterPro" id="IPR043519">
    <property type="entry name" value="NT_sf"/>
</dbReference>
<gene>
    <name evidence="1" type="ORF">MGAL_10B075251</name>
</gene>
<protein>
    <submittedName>
        <fullName evidence="1">Uncharacterized protein</fullName>
    </submittedName>
</protein>
<evidence type="ECO:0000313" key="1">
    <source>
        <dbReference type="EMBL" id="VDH99861.1"/>
    </source>
</evidence>
<accession>A0A8B6C635</accession>
<dbReference type="OrthoDB" id="6120860at2759"/>
<name>A0A8B6C635_MYTGA</name>